<sequence length="268" mass="32236">MNTQIEIPKVQKRKFTEQYNFSKKKLKTSIESKMIKRANEVKNIHFLTLVLNCFDDPFIFLFVSLVCKLWKQIVETHDFWESFCDQLGINGPNPRVRKYKTYYSIYLKNLNRLCTSCRKNFGERQISIKKINFKLDVLNNYFIDRMNFYKPTPIFKQEQTINFKKKEFKYTEFFYNDVIRIVLCNLYKILNEKDLYIEKYGGVVKNWDFPKNLLYNHDFSYNKKEEENLYAELERASARAYHLAELGIFGNLESDSETNSEENESESK</sequence>
<protein>
    <recommendedName>
        <fullName evidence="3">F-box domain-containing protein</fullName>
    </recommendedName>
</protein>
<gene>
    <name evidence="1" type="ORF">C2G38_2214683</name>
</gene>
<evidence type="ECO:0008006" key="3">
    <source>
        <dbReference type="Google" id="ProtNLM"/>
    </source>
</evidence>
<accession>A0A397UAS6</accession>
<organism evidence="1 2">
    <name type="scientific">Gigaspora rosea</name>
    <dbReference type="NCBI Taxonomy" id="44941"/>
    <lineage>
        <taxon>Eukaryota</taxon>
        <taxon>Fungi</taxon>
        <taxon>Fungi incertae sedis</taxon>
        <taxon>Mucoromycota</taxon>
        <taxon>Glomeromycotina</taxon>
        <taxon>Glomeromycetes</taxon>
        <taxon>Diversisporales</taxon>
        <taxon>Gigasporaceae</taxon>
        <taxon>Gigaspora</taxon>
    </lineage>
</organism>
<reference evidence="1 2" key="1">
    <citation type="submission" date="2018-06" db="EMBL/GenBank/DDBJ databases">
        <title>Comparative genomics reveals the genomic features of Rhizophagus irregularis, R. cerebriforme, R. diaphanum and Gigaspora rosea, and their symbiotic lifestyle signature.</title>
        <authorList>
            <person name="Morin E."/>
            <person name="San Clemente H."/>
            <person name="Chen E.C.H."/>
            <person name="De La Providencia I."/>
            <person name="Hainaut M."/>
            <person name="Kuo A."/>
            <person name="Kohler A."/>
            <person name="Murat C."/>
            <person name="Tang N."/>
            <person name="Roy S."/>
            <person name="Loubradou J."/>
            <person name="Henrissat B."/>
            <person name="Grigoriev I.V."/>
            <person name="Corradi N."/>
            <person name="Roux C."/>
            <person name="Martin F.M."/>
        </authorList>
    </citation>
    <scope>NUCLEOTIDE SEQUENCE [LARGE SCALE GENOMIC DNA]</scope>
    <source>
        <strain evidence="1 2">DAOM 194757</strain>
    </source>
</reference>
<name>A0A397UAS6_9GLOM</name>
<dbReference type="InterPro" id="IPR036047">
    <property type="entry name" value="F-box-like_dom_sf"/>
</dbReference>
<dbReference type="AlphaFoldDB" id="A0A397UAS6"/>
<dbReference type="Proteomes" id="UP000266673">
    <property type="component" value="Unassembled WGS sequence"/>
</dbReference>
<evidence type="ECO:0000313" key="2">
    <source>
        <dbReference type="Proteomes" id="UP000266673"/>
    </source>
</evidence>
<comment type="caution">
    <text evidence="1">The sequence shown here is derived from an EMBL/GenBank/DDBJ whole genome shotgun (WGS) entry which is preliminary data.</text>
</comment>
<dbReference type="SUPFAM" id="SSF81383">
    <property type="entry name" value="F-box domain"/>
    <property type="match status" value="1"/>
</dbReference>
<evidence type="ECO:0000313" key="1">
    <source>
        <dbReference type="EMBL" id="RIB07352.1"/>
    </source>
</evidence>
<proteinExistence type="predicted"/>
<dbReference type="EMBL" id="QKWP01001670">
    <property type="protein sequence ID" value="RIB07352.1"/>
    <property type="molecule type" value="Genomic_DNA"/>
</dbReference>
<dbReference type="OrthoDB" id="2332813at2759"/>
<keyword evidence="2" id="KW-1185">Reference proteome</keyword>